<dbReference type="OrthoDB" id="117970at2157"/>
<feature type="transmembrane region" description="Helical" evidence="5">
    <location>
        <begin position="46"/>
        <end position="67"/>
    </location>
</feature>
<dbReference type="PROSITE" id="PS50850">
    <property type="entry name" value="MFS"/>
    <property type="match status" value="1"/>
</dbReference>
<dbReference type="PROSITE" id="PS00217">
    <property type="entry name" value="SUGAR_TRANSPORT_2"/>
    <property type="match status" value="1"/>
</dbReference>
<dbReference type="RefSeq" id="WP_148692623.1">
    <property type="nucleotide sequence ID" value="NZ_CP020477.1"/>
</dbReference>
<keyword evidence="8" id="KW-1185">Reference proteome</keyword>
<feature type="transmembrane region" description="Helical" evidence="5">
    <location>
        <begin position="396"/>
        <end position="415"/>
    </location>
</feature>
<dbReference type="GeneID" id="41591837"/>
<organism evidence="7 8">
    <name type="scientific">Acidianus manzaensis</name>
    <dbReference type="NCBI Taxonomy" id="282676"/>
    <lineage>
        <taxon>Archaea</taxon>
        <taxon>Thermoproteota</taxon>
        <taxon>Thermoprotei</taxon>
        <taxon>Sulfolobales</taxon>
        <taxon>Sulfolobaceae</taxon>
        <taxon>Acidianus</taxon>
    </lineage>
</organism>
<reference evidence="7 8" key="1">
    <citation type="submission" date="2017-03" db="EMBL/GenBank/DDBJ databases">
        <title>Sulfur activation and transportation mechanism of thermophilic Archaea Acidianus manzaensis YN-25.</title>
        <authorList>
            <person name="Ma Y."/>
            <person name="Yang Y."/>
            <person name="Xia J."/>
        </authorList>
    </citation>
    <scope>NUCLEOTIDE SEQUENCE [LARGE SCALE GENOMIC DNA]</scope>
    <source>
        <strain evidence="7 8">YN-25</strain>
    </source>
</reference>
<dbReference type="PANTHER" id="PTHR23508:SF10">
    <property type="entry name" value="CARBOXYLIC ACID TRANSPORTER PROTEIN HOMOLOG"/>
    <property type="match status" value="1"/>
</dbReference>
<evidence type="ECO:0000259" key="6">
    <source>
        <dbReference type="PROSITE" id="PS50850"/>
    </source>
</evidence>
<feature type="transmembrane region" description="Helical" evidence="5">
    <location>
        <begin position="101"/>
        <end position="125"/>
    </location>
</feature>
<dbReference type="InterPro" id="IPR005829">
    <property type="entry name" value="Sugar_transporter_CS"/>
</dbReference>
<evidence type="ECO:0000313" key="7">
    <source>
        <dbReference type="EMBL" id="ARM76829.1"/>
    </source>
</evidence>
<dbReference type="GO" id="GO:0046943">
    <property type="term" value="F:carboxylic acid transmembrane transporter activity"/>
    <property type="evidence" value="ECO:0007669"/>
    <property type="project" value="TreeGrafter"/>
</dbReference>
<feature type="transmembrane region" description="Helical" evidence="5">
    <location>
        <begin position="76"/>
        <end position="95"/>
    </location>
</feature>
<sequence>MDYQTFIKILYISTAIGAFTDIFDTSIVGGTSASIITSLKLTTPEFGLLGSMTFVGGIFGALSFGFLTDKLGRKRSFLLTLSLFVIFELLSGLAPNYLSLLLFRTIVGFAIGADYVPAITLLAEFVKPKVRGSSFDFFWIIANIGALASYLIAFSLIPFGVNQWRILFIIGAIPPLLGLIIRSKLPETPRWLIAKNKTKEAEKAAEEAGISKEEIQTYENYNENPIKLLKPYIISITIPLFLIMFLNIPPSGMLELTPLILTTLKISKADSLLFTSAAWVTPVIIGNVVAFKLIDRLGRFKMLAIGSIGLAIALFSMYAFSSLLFNIYMILFSMVAGGILQSFFIPIIYSLSTELYPTNIRGLGQGISVSGIRLAGVIGTFGGSLLLSSFGTAGILVGYAVISLLASIIIIFWLGNKIETSGKTLEEINRKFLKREKY</sequence>
<evidence type="ECO:0000256" key="1">
    <source>
        <dbReference type="ARBA" id="ARBA00004141"/>
    </source>
</evidence>
<dbReference type="InterPro" id="IPR020846">
    <property type="entry name" value="MFS_dom"/>
</dbReference>
<feature type="transmembrane region" description="Helical" evidence="5">
    <location>
        <begin position="303"/>
        <end position="321"/>
    </location>
</feature>
<gene>
    <name evidence="7" type="ORF">B6F84_12905</name>
</gene>
<protein>
    <recommendedName>
        <fullName evidence="6">Major facilitator superfamily (MFS) profile domain-containing protein</fullName>
    </recommendedName>
</protein>
<dbReference type="InterPro" id="IPR036259">
    <property type="entry name" value="MFS_trans_sf"/>
</dbReference>
<dbReference type="SUPFAM" id="SSF103473">
    <property type="entry name" value="MFS general substrate transporter"/>
    <property type="match status" value="1"/>
</dbReference>
<dbReference type="GO" id="GO:0005886">
    <property type="term" value="C:plasma membrane"/>
    <property type="evidence" value="ECO:0007669"/>
    <property type="project" value="TreeGrafter"/>
</dbReference>
<accession>A0A1W6K2T0</accession>
<dbReference type="PANTHER" id="PTHR23508">
    <property type="entry name" value="CARBOXYLIC ACID TRANSPORTER PROTEIN HOMOLOG"/>
    <property type="match status" value="1"/>
</dbReference>
<evidence type="ECO:0000256" key="4">
    <source>
        <dbReference type="ARBA" id="ARBA00023136"/>
    </source>
</evidence>
<feature type="transmembrane region" description="Helical" evidence="5">
    <location>
        <begin position="272"/>
        <end position="291"/>
    </location>
</feature>
<feature type="transmembrane region" description="Helical" evidence="5">
    <location>
        <begin position="163"/>
        <end position="181"/>
    </location>
</feature>
<evidence type="ECO:0000256" key="3">
    <source>
        <dbReference type="ARBA" id="ARBA00022989"/>
    </source>
</evidence>
<feature type="transmembrane region" description="Helical" evidence="5">
    <location>
        <begin position="232"/>
        <end position="252"/>
    </location>
</feature>
<proteinExistence type="predicted"/>
<feature type="transmembrane region" description="Helical" evidence="5">
    <location>
        <begin position="327"/>
        <end position="351"/>
    </location>
</feature>
<dbReference type="Pfam" id="PF00083">
    <property type="entry name" value="Sugar_tr"/>
    <property type="match status" value="1"/>
</dbReference>
<feature type="domain" description="Major facilitator superfamily (MFS) profile" evidence="6">
    <location>
        <begin position="10"/>
        <end position="418"/>
    </location>
</feature>
<comment type="subcellular location">
    <subcellularLocation>
        <location evidence="1">Membrane</location>
        <topology evidence="1">Multi-pass membrane protein</topology>
    </subcellularLocation>
</comment>
<name>A0A1W6K2T0_9CREN</name>
<keyword evidence="4 5" id="KW-0472">Membrane</keyword>
<evidence type="ECO:0000256" key="2">
    <source>
        <dbReference type="ARBA" id="ARBA00022692"/>
    </source>
</evidence>
<dbReference type="KEGG" id="aman:B6F84_12905"/>
<dbReference type="AlphaFoldDB" id="A0A1W6K2T0"/>
<dbReference type="Proteomes" id="UP000193404">
    <property type="component" value="Chromosome"/>
</dbReference>
<keyword evidence="2 5" id="KW-0812">Transmembrane</keyword>
<feature type="transmembrane region" description="Helical" evidence="5">
    <location>
        <begin position="137"/>
        <end position="157"/>
    </location>
</feature>
<dbReference type="Gene3D" id="1.20.1250.20">
    <property type="entry name" value="MFS general substrate transporter like domains"/>
    <property type="match status" value="1"/>
</dbReference>
<keyword evidence="3 5" id="KW-1133">Transmembrane helix</keyword>
<dbReference type="InterPro" id="IPR005828">
    <property type="entry name" value="MFS_sugar_transport-like"/>
</dbReference>
<evidence type="ECO:0000256" key="5">
    <source>
        <dbReference type="SAM" id="Phobius"/>
    </source>
</evidence>
<dbReference type="EMBL" id="CP020477">
    <property type="protein sequence ID" value="ARM76829.1"/>
    <property type="molecule type" value="Genomic_DNA"/>
</dbReference>
<feature type="transmembrane region" description="Helical" evidence="5">
    <location>
        <begin position="372"/>
        <end position="390"/>
    </location>
</feature>
<evidence type="ECO:0000313" key="8">
    <source>
        <dbReference type="Proteomes" id="UP000193404"/>
    </source>
</evidence>